<dbReference type="AlphaFoldDB" id="A0AAE0CQH9"/>
<dbReference type="EMBL" id="JANJYI010000002">
    <property type="protein sequence ID" value="KAK2659173.1"/>
    <property type="molecule type" value="Genomic_DNA"/>
</dbReference>
<feature type="non-terminal residue" evidence="1">
    <location>
        <position position="1"/>
    </location>
</feature>
<proteinExistence type="predicted"/>
<organism evidence="1 2">
    <name type="scientific">Dipteronia dyeriana</name>
    <dbReference type="NCBI Taxonomy" id="168575"/>
    <lineage>
        <taxon>Eukaryota</taxon>
        <taxon>Viridiplantae</taxon>
        <taxon>Streptophyta</taxon>
        <taxon>Embryophyta</taxon>
        <taxon>Tracheophyta</taxon>
        <taxon>Spermatophyta</taxon>
        <taxon>Magnoliopsida</taxon>
        <taxon>eudicotyledons</taxon>
        <taxon>Gunneridae</taxon>
        <taxon>Pentapetalae</taxon>
        <taxon>rosids</taxon>
        <taxon>malvids</taxon>
        <taxon>Sapindales</taxon>
        <taxon>Sapindaceae</taxon>
        <taxon>Hippocastanoideae</taxon>
        <taxon>Acereae</taxon>
        <taxon>Dipteronia</taxon>
    </lineage>
</organism>
<dbReference type="Proteomes" id="UP001280121">
    <property type="component" value="Unassembled WGS sequence"/>
</dbReference>
<gene>
    <name evidence="1" type="ORF">Ddye_005706</name>
</gene>
<protein>
    <submittedName>
        <fullName evidence="1">Uncharacterized protein</fullName>
    </submittedName>
</protein>
<evidence type="ECO:0000313" key="2">
    <source>
        <dbReference type="Proteomes" id="UP001280121"/>
    </source>
</evidence>
<accession>A0AAE0CQH9</accession>
<comment type="caution">
    <text evidence="1">The sequence shown here is derived from an EMBL/GenBank/DDBJ whole genome shotgun (WGS) entry which is preliminary data.</text>
</comment>
<keyword evidence="2" id="KW-1185">Reference proteome</keyword>
<sequence>IADDVLSNADIESIFSEQDDVNPYNTFMLKDFDNSSISSDSSNYSESDLPSEAYQVMSGNDLSLCPQIQVQILAEKYSKHIPVIAYFNIGAHSTMMNPRVLPPEAWKKKDHQFLVADGQTFTTNLVSKYKIGIQFFSARTLRTYVIGTPYQIKMS</sequence>
<evidence type="ECO:0000313" key="1">
    <source>
        <dbReference type="EMBL" id="KAK2659173.1"/>
    </source>
</evidence>
<reference evidence="1" key="1">
    <citation type="journal article" date="2023" name="Plant J.">
        <title>Genome sequences and population genomics provide insights into the demographic history, inbreeding, and mutation load of two 'living fossil' tree species of Dipteronia.</title>
        <authorList>
            <person name="Feng Y."/>
            <person name="Comes H.P."/>
            <person name="Chen J."/>
            <person name="Zhu S."/>
            <person name="Lu R."/>
            <person name="Zhang X."/>
            <person name="Li P."/>
            <person name="Qiu J."/>
            <person name="Olsen K.M."/>
            <person name="Qiu Y."/>
        </authorList>
    </citation>
    <scope>NUCLEOTIDE SEQUENCE</scope>
    <source>
        <strain evidence="1">KIB01</strain>
    </source>
</reference>
<name>A0AAE0CQH9_9ROSI</name>